<proteinExistence type="predicted"/>
<protein>
    <submittedName>
        <fullName evidence="1">Uncharacterized protein</fullName>
    </submittedName>
</protein>
<sequence length="30" mass="3703">MYHKKKKKKNENINKPKAELKRSYLKCCLH</sequence>
<evidence type="ECO:0000313" key="1">
    <source>
        <dbReference type="EMBL" id="MBX10712.1"/>
    </source>
</evidence>
<dbReference type="AlphaFoldDB" id="A0A2P2KYB4"/>
<name>A0A2P2KYB4_RHIMU</name>
<organism evidence="1">
    <name type="scientific">Rhizophora mucronata</name>
    <name type="common">Asiatic mangrove</name>
    <dbReference type="NCBI Taxonomy" id="61149"/>
    <lineage>
        <taxon>Eukaryota</taxon>
        <taxon>Viridiplantae</taxon>
        <taxon>Streptophyta</taxon>
        <taxon>Embryophyta</taxon>
        <taxon>Tracheophyta</taxon>
        <taxon>Spermatophyta</taxon>
        <taxon>Magnoliopsida</taxon>
        <taxon>eudicotyledons</taxon>
        <taxon>Gunneridae</taxon>
        <taxon>Pentapetalae</taxon>
        <taxon>rosids</taxon>
        <taxon>fabids</taxon>
        <taxon>Malpighiales</taxon>
        <taxon>Rhizophoraceae</taxon>
        <taxon>Rhizophora</taxon>
    </lineage>
</organism>
<dbReference type="EMBL" id="GGEC01030228">
    <property type="protein sequence ID" value="MBX10712.1"/>
    <property type="molecule type" value="Transcribed_RNA"/>
</dbReference>
<accession>A0A2P2KYB4</accession>
<reference evidence="1" key="1">
    <citation type="submission" date="2018-02" db="EMBL/GenBank/DDBJ databases">
        <title>Rhizophora mucronata_Transcriptome.</title>
        <authorList>
            <person name="Meera S.P."/>
            <person name="Sreeshan A."/>
            <person name="Augustine A."/>
        </authorList>
    </citation>
    <scope>NUCLEOTIDE SEQUENCE</scope>
    <source>
        <tissue evidence="1">Leaf</tissue>
    </source>
</reference>